<dbReference type="NCBIfam" id="NF012196">
    <property type="entry name" value="Ig_like_ice"/>
    <property type="match status" value="3"/>
</dbReference>
<evidence type="ECO:0007829" key="9">
    <source>
        <dbReference type="PDB" id="6X5V"/>
    </source>
</evidence>
<feature type="binding site" evidence="6 13">
    <location>
        <position position="799"/>
    </location>
    <ligand>
        <name>Ca(2+)</name>
        <dbReference type="ChEBI" id="CHEBI:29108"/>
        <label>28</label>
    </ligand>
</feature>
<evidence type="ECO:0007829" key="16">
    <source>
        <dbReference type="PDB" id="6X7Y"/>
    </source>
</evidence>
<feature type="binding site" evidence="16">
    <location>
        <position position="823"/>
    </location>
    <ligand>
        <name>N-acetyl-D-glucosamine</name>
        <dbReference type="ChEBI" id="CHEBI:506227"/>
    </ligand>
</feature>
<feature type="binding site" evidence="7">
    <location>
        <position position="1541"/>
    </location>
    <ligand>
        <name>Ca(2+)</name>
        <dbReference type="ChEBI" id="CHEBI:29108"/>
        <label>57</label>
    </ligand>
</feature>
<feature type="binding site" evidence="3">
    <location>
        <position position="1050"/>
    </location>
    <ligand>
        <name>Ca(2+)</name>
        <dbReference type="ChEBI" id="CHEBI:29108"/>
        <label>38</label>
    </ligand>
</feature>
<feature type="binding site" evidence="19">
    <location>
        <position position="868"/>
    </location>
    <ligand>
        <name>alpha-L-arabinopyanose</name>
        <dbReference type="ChEBI" id="CHEBI:46987"/>
    </ligand>
</feature>
<dbReference type="PDBsum" id="3P4G"/>
<feature type="binding site" evidence="20">
    <location>
        <position position="855"/>
    </location>
    <ligand>
        <name>Ca(2+)</name>
        <dbReference type="ChEBI" id="CHEBI:29108"/>
        <label>34</label>
    </ligand>
</feature>
<feature type="binding site" evidence="3">
    <location>
        <position position="1172"/>
    </location>
    <ligand>
        <name>Ca(2+)</name>
        <dbReference type="ChEBI" id="CHEBI:29108"/>
        <label>44</label>
    </ligand>
</feature>
<feature type="binding site" evidence="8 9">
    <location>
        <position position="446"/>
    </location>
    <ligand>
        <name>Ca(2+)</name>
        <dbReference type="ChEBI" id="CHEBI:29108"/>
        <label>19</label>
    </ligand>
</feature>
<feature type="binding site" evidence="3">
    <location>
        <position position="1094"/>
    </location>
    <ligand>
        <name>Ca(2+)</name>
        <dbReference type="ChEBI" id="CHEBI:29108"/>
        <label>40</label>
    </ligand>
</feature>
<feature type="binding site" evidence="21">
    <location>
        <position position="868"/>
    </location>
    <ligand>
        <name>beta-D-galactose</name>
        <dbReference type="ChEBI" id="CHEBI:27667"/>
    </ligand>
</feature>
<feature type="binding site" evidence="8 9">
    <location>
        <position position="472"/>
    </location>
    <ligand>
        <name>Ca(2+)</name>
        <dbReference type="ChEBI" id="CHEBI:29108"/>
        <label>19</label>
    </ligand>
</feature>
<feature type="binding site" evidence="8 9">
    <location>
        <position position="281"/>
    </location>
    <ligand>
        <name>Ca(2+)</name>
        <dbReference type="ChEBI" id="CHEBI:29108"/>
        <label>10</label>
    </ligand>
</feature>
<feature type="binding site" evidence="19">
    <location>
        <position position="871"/>
    </location>
    <ligand>
        <name>alpha-L-arabinopyanose</name>
        <dbReference type="ChEBI" id="CHEBI:46987"/>
    </ligand>
</feature>
<name>A1YIY3_9GAMM</name>
<keyword evidence="3 4" id="KW-0002">3D-structure</keyword>
<evidence type="ECO:0007829" key="21">
    <source>
        <dbReference type="PDB" id="6XAC"/>
    </source>
</evidence>
<feature type="binding site" evidence="8 9">
    <location>
        <position position="395"/>
    </location>
    <ligand>
        <name>Ca(2+)</name>
        <dbReference type="ChEBI" id="CHEBI:29108"/>
        <label>11</label>
    </ligand>
</feature>
<dbReference type="NCBIfam" id="NF038131">
    <property type="entry name" value="choice_anch_K"/>
    <property type="match status" value="1"/>
</dbReference>
<dbReference type="GO" id="GO:0046872">
    <property type="term" value="F:metal ion binding"/>
    <property type="evidence" value="ECO:0007669"/>
    <property type="project" value="UniProtKB-KW"/>
</dbReference>
<dbReference type="Gene3D" id="2.160.20.160">
    <property type="match status" value="1"/>
</dbReference>
<feature type="binding site" evidence="3">
    <location>
        <position position="1113"/>
    </location>
    <ligand>
        <name>Ca(2+)</name>
        <dbReference type="ChEBI" id="CHEBI:29108"/>
        <label>41</label>
    </ligand>
</feature>
<feature type="binding site" evidence="4 5">
    <location>
        <position position="123"/>
    </location>
    <ligand>
        <name>Ca(2+)</name>
        <dbReference type="ChEBI" id="CHEBI:29108"/>
        <label>1</label>
    </ligand>
</feature>
<feature type="binding site" evidence="8 9">
    <location>
        <position position="396"/>
    </location>
    <ligand>
        <name>Ca(2+)</name>
        <dbReference type="ChEBI" id="CHEBI:29108"/>
        <label>13</label>
    </ligand>
</feature>
<feature type="binding site" evidence="3">
    <location>
        <position position="1190"/>
    </location>
    <ligand>
        <name>Ca(2+)</name>
        <dbReference type="ChEBI" id="CHEBI:29108"/>
        <label>44</label>
    </ligand>
</feature>
<feature type="binding site" evidence="8 9">
    <location>
        <position position="630"/>
    </location>
    <ligand>
        <name>Ca(2+)</name>
        <dbReference type="ChEBI" id="CHEBI:29108"/>
        <label>11</label>
    </ligand>
</feature>
<feature type="binding site" evidence="3">
    <location>
        <position position="1254"/>
    </location>
    <ligand>
        <name>Ca(2+)</name>
        <dbReference type="ChEBI" id="CHEBI:29108"/>
        <label>48</label>
    </ligand>
</feature>
<feature type="binding site" evidence="6 13">
    <location>
        <position position="788"/>
    </location>
    <ligand>
        <name>Ca(2+)</name>
        <dbReference type="ChEBI" id="CHEBI:29108"/>
        <label>30</label>
    </ligand>
</feature>
<evidence type="ECO:0007829" key="17">
    <source>
        <dbReference type="PDB" id="6X7Z"/>
    </source>
</evidence>
<dbReference type="PDBsum" id="4KDW"/>
<feature type="binding site" evidence="3">
    <location>
        <position position="1151"/>
    </location>
    <ligand>
        <name>Ca(2+)</name>
        <dbReference type="ChEBI" id="CHEBI:29108"/>
        <label>43</label>
    </ligand>
</feature>
<feature type="binding site" evidence="9">
    <location>
        <position position="433"/>
    </location>
    <ligand>
        <name>Ca(2+)</name>
        <dbReference type="ChEBI" id="CHEBI:29108"/>
        <label>20</label>
    </ligand>
</feature>
<reference evidence="4 5" key="3">
    <citation type="journal article" date="2013" name="FEBS J.">
        <title>Role of Ca in folding the tandem beta-sandwich extender domains of a bacterial ice-binding adhesin.</title>
        <authorList>
            <person name="Guo S."/>
            <person name="Garnham C.P."/>
            <person name="Karunan Partha S."/>
            <person name="Campbell R.L."/>
            <person name="Allingham J.S."/>
            <person name="Davies P.L."/>
        </authorList>
    </citation>
    <scope>X-RAY CRYSTALLOGRAPHY (1.35 ANGSTROMS) OF 100-204 IN COMPLEX WITH CA(2+)</scope>
</reference>
<dbReference type="PDB" id="6XA5">
    <property type="method" value="X-ray"/>
    <property type="resolution" value="1.03 A"/>
    <property type="chains" value="A=716-903"/>
</dbReference>
<feature type="binding site" evidence="8 9">
    <location>
        <position position="227"/>
    </location>
    <ligand>
        <name>Ca(2+)</name>
        <dbReference type="ChEBI" id="CHEBI:29108"/>
        <label>7</label>
    </ligand>
</feature>
<feature type="binding site" evidence="3">
    <location>
        <position position="1174"/>
    </location>
    <ligand>
        <name>Ca(2+)</name>
        <dbReference type="ChEBI" id="CHEBI:29108"/>
        <label>43</label>
    </ligand>
</feature>
<feature type="binding site" evidence="8 9">
    <location>
        <position position="291"/>
    </location>
    <ligand>
        <name>Ca(2+)</name>
        <dbReference type="ChEBI" id="CHEBI:29108"/>
        <label>9</label>
    </ligand>
</feature>
<evidence type="ECO:0007829" key="14">
    <source>
        <dbReference type="PDB" id="6X7T"/>
    </source>
</evidence>
<feature type="binding site" evidence="3">
    <location>
        <position position="1052"/>
    </location>
    <ligand>
        <name>Ca(2+)</name>
        <dbReference type="ChEBI" id="CHEBI:29108"/>
        <label>38</label>
    </ligand>
</feature>
<dbReference type="EMBL" id="EF032881">
    <property type="protein sequence ID" value="ABL74378.1"/>
    <property type="molecule type" value="Genomic_DNA"/>
</dbReference>
<feature type="binding site" evidence="7">
    <location>
        <position position="1455"/>
    </location>
    <ligand>
        <name>Ca(2+)</name>
        <dbReference type="ChEBI" id="CHEBI:29108"/>
        <label>53</label>
    </ligand>
</feature>
<feature type="binding site" evidence="3">
    <location>
        <position position="1076"/>
    </location>
    <ligand>
        <name>Ca(2+)</name>
        <dbReference type="ChEBI" id="CHEBI:29108"/>
        <label>38</label>
    </ligand>
</feature>
<feature type="binding site" evidence="8 9">
    <location>
        <position position="401"/>
    </location>
    <ligand>
        <name>Ca(2+)</name>
        <dbReference type="ChEBI" id="CHEBI:29108"/>
        <label>14</label>
    </ligand>
</feature>
<feature type="binding site" evidence="7">
    <location>
        <position position="1473"/>
    </location>
    <ligand>
        <name>Ca(2+)</name>
        <dbReference type="ChEBI" id="CHEBI:29108"/>
        <label>52</label>
    </ligand>
</feature>
<feature type="binding site" evidence="8 9">
    <location>
        <position position="495"/>
    </location>
    <ligand>
        <name>Ca(2+)</name>
        <dbReference type="ChEBI" id="CHEBI:29108"/>
        <label>22</label>
    </ligand>
</feature>
<feature type="binding site" evidence="6 15">
    <location>
        <position position="884"/>
    </location>
    <ligand>
        <name>Ca(2+)</name>
        <dbReference type="ChEBI" id="CHEBI:29108"/>
        <label>36</label>
    </ligand>
</feature>
<feature type="binding site" evidence="7">
    <location>
        <position position="1435"/>
    </location>
    <ligand>
        <name>Ca(2+)</name>
        <dbReference type="ChEBI" id="CHEBI:29108"/>
        <label>50</label>
    </ligand>
</feature>
<protein>
    <submittedName>
        <fullName evidence="2">Antifreeze protein</fullName>
    </submittedName>
</protein>
<feature type="binding site" evidence="8 9">
    <location>
        <position position="546"/>
    </location>
    <ligand>
        <name>Ca(2+)</name>
        <dbReference type="ChEBI" id="CHEBI:29108"/>
        <label>23</label>
    </ligand>
</feature>
<feature type="binding site" evidence="3">
    <location>
        <position position="1074"/>
    </location>
    <ligand>
        <name>Ca(2+)</name>
        <dbReference type="ChEBI" id="CHEBI:29108"/>
        <label>38</label>
    </ligand>
</feature>
<feature type="binding site" evidence="4 5">
    <location>
        <position position="114"/>
    </location>
    <ligand>
        <name>Ca(2+)</name>
        <dbReference type="ChEBI" id="CHEBI:29108"/>
        <label>1</label>
    </ligand>
</feature>
<feature type="binding site" evidence="4 5">
    <location>
        <position position="178"/>
    </location>
    <ligand>
        <name>Ca(2+)</name>
        <dbReference type="ChEBI" id="CHEBI:29108"/>
        <label>4</label>
    </ligand>
</feature>
<feature type="binding site" evidence="8 9">
    <location>
        <position position="244"/>
    </location>
    <ligand>
        <name>Ca(2+)</name>
        <dbReference type="ChEBI" id="CHEBI:29108"/>
        <label>9</label>
    </ligand>
</feature>
<feature type="binding site" evidence="3">
    <location>
        <position position="1152"/>
    </location>
    <ligand>
        <name>Ca(2+)</name>
        <dbReference type="ChEBI" id="CHEBI:29108"/>
        <label>42</label>
    </ligand>
</feature>
<feature type="binding site" evidence="7">
    <location>
        <position position="1448"/>
    </location>
    <ligand>
        <name>Ca(2+)</name>
        <dbReference type="ChEBI" id="CHEBI:29108"/>
        <label>52</label>
    </ligand>
</feature>
<feature type="binding site" evidence="6 13">
    <location>
        <position position="750"/>
    </location>
    <ligand>
        <name>Ca(2+)</name>
        <dbReference type="ChEBI" id="CHEBI:29108"/>
        <label>27</label>
    </ligand>
</feature>
<dbReference type="PDB" id="6X7T">
    <property type="method" value="X-ray"/>
    <property type="resolution" value="1.00 A"/>
    <property type="chains" value="A=714-906"/>
</dbReference>
<feature type="binding site" evidence="5">
    <location>
        <position position="186"/>
    </location>
    <ligand>
        <name>Ca(2+)</name>
        <dbReference type="ChEBI" id="CHEBI:29108"/>
        <label>5</label>
    </ligand>
</feature>
<feature type="binding site" evidence="3">
    <location>
        <position position="1268"/>
    </location>
    <ligand>
        <name>Ca(2+)</name>
        <dbReference type="ChEBI" id="CHEBI:29108"/>
        <label>48</label>
    </ligand>
</feature>
<dbReference type="PDB" id="6XAC">
    <property type="method" value="X-ray"/>
    <property type="resolution" value="1.22 A"/>
    <property type="chains" value="A=715-902"/>
</dbReference>
<feature type="binding site" evidence="9 10">
    <location>
        <position position="405"/>
    </location>
    <ligand>
        <name>Ca(2+)</name>
        <dbReference type="ChEBI" id="CHEBI:29108"/>
        <label>18</label>
    </ligand>
</feature>
<feature type="domain" description="Cadherin-like" evidence="1">
    <location>
        <begin position="902"/>
        <end position="986"/>
    </location>
</feature>
<feature type="binding site" evidence="7">
    <location>
        <position position="1459"/>
    </location>
    <ligand>
        <name>Ca(2+)</name>
        <dbReference type="ChEBI" id="CHEBI:29108"/>
        <label>53</label>
    </ligand>
</feature>
<dbReference type="PDB" id="6X9M">
    <property type="method" value="X-ray"/>
    <property type="resolution" value="1.00 A"/>
    <property type="chains" value="A=717-904"/>
</dbReference>
<feature type="binding site" evidence="7">
    <location>
        <position position="1545"/>
    </location>
    <ligand>
        <name>Ca(2+)</name>
        <dbReference type="ChEBI" id="CHEBI:29108"/>
        <label>57</label>
    </ligand>
</feature>
<feature type="binding site" evidence="8 9">
    <location>
        <position position="419"/>
    </location>
    <ligand>
        <name>Ca(2+)</name>
        <dbReference type="ChEBI" id="CHEBI:29108"/>
        <label>19</label>
    </ligand>
</feature>
<feature type="binding site" evidence="8 9">
    <location>
        <position position="436"/>
    </location>
    <ligand>
        <name>Ca(2+)</name>
        <dbReference type="ChEBI" id="CHEBI:29108"/>
        <label>21</label>
    </ligand>
</feature>
<feature type="binding site" evidence="4 5">
    <location>
        <position position="204"/>
    </location>
    <ligand>
        <name>Ca(2+)</name>
        <dbReference type="ChEBI" id="CHEBI:29108"/>
        <label>6</label>
    </ligand>
</feature>
<dbReference type="PDB" id="6X9P">
    <property type="method" value="X-ray"/>
    <property type="resolution" value="1.00 A"/>
    <property type="chains" value="A=715-904"/>
</dbReference>
<feature type="binding site" evidence="3">
    <location>
        <position position="1132"/>
    </location>
    <ligand>
        <name>Ca(2+)</name>
        <dbReference type="ChEBI" id="CHEBI:29108"/>
        <label>42</label>
    </ligand>
</feature>
<feature type="binding site" evidence="6 13">
    <location>
        <position position="739"/>
    </location>
    <ligand>
        <name>Ca(2+)</name>
        <dbReference type="ChEBI" id="CHEBI:29108"/>
        <label>28</label>
    </ligand>
</feature>
<feature type="binding site" evidence="15 21">
    <location>
        <position position="719"/>
    </location>
    <ligand>
        <name>Ca(2+)</name>
        <dbReference type="ChEBI" id="CHEBI:29108"/>
        <label>26</label>
    </ligand>
</feature>
<feature type="binding site" evidence="8 9">
    <location>
        <position position="451"/>
    </location>
    <ligand>
        <name>Ca(2+)</name>
        <dbReference type="ChEBI" id="CHEBI:29108"/>
        <label>21</label>
    </ligand>
</feature>
<dbReference type="PDB" id="6X95">
    <property type="method" value="X-ray"/>
    <property type="resolution" value="1.10 A"/>
    <property type="chains" value="A=716-906"/>
</dbReference>
<feature type="binding site" evidence="7">
    <location>
        <position position="1500"/>
    </location>
    <ligand>
        <name>Ca(2+)</name>
        <dbReference type="ChEBI" id="CHEBI:29108"/>
        <label>56</label>
    </ligand>
</feature>
<feature type="binding site" evidence="19">
    <location>
        <position position="822"/>
    </location>
    <ligand>
        <name>alpha-L-arabinopyanose</name>
        <dbReference type="ChEBI" id="CHEBI:46987"/>
    </ligand>
</feature>
<feature type="binding site" evidence="3">
    <location>
        <position position="1079"/>
    </location>
    <ligand>
        <name>Ca(2+)</name>
        <dbReference type="ChEBI" id="CHEBI:29108"/>
        <label>39</label>
    </ligand>
</feature>
<evidence type="ECO:0007829" key="11">
    <source>
        <dbReference type="PDB" id="6X6M"/>
    </source>
</evidence>
<feature type="binding site" evidence="5">
    <location>
        <position position="151"/>
    </location>
    <ligand>
        <name>Ca(2+)</name>
        <dbReference type="ChEBI" id="CHEBI:29108"/>
        <label>3</label>
    </ligand>
</feature>
<feature type="binding site" evidence="9">
    <location>
        <position position="463"/>
    </location>
    <ligand>
        <name>Ca(2+)</name>
        <dbReference type="ChEBI" id="CHEBI:29108"/>
        <label>20</label>
    </ligand>
</feature>
<feature type="binding site" evidence="3">
    <location>
        <position position="1212"/>
    </location>
    <ligand>
        <name>Ca(2+)</name>
        <dbReference type="ChEBI" id="CHEBI:29108"/>
        <label>46</label>
    </ligand>
</feature>
<dbReference type="InterPro" id="IPR049826">
    <property type="entry name" value="Ig-like_ice"/>
</dbReference>
<dbReference type="PDBsum" id="5K8G"/>
<feature type="binding site" evidence="3">
    <location>
        <position position="1230"/>
    </location>
    <ligand>
        <name>Ca(2+)</name>
        <dbReference type="ChEBI" id="CHEBI:29108"/>
        <label>46</label>
    </ligand>
</feature>
<feature type="binding site" evidence="8 9">
    <location>
        <position position="365"/>
    </location>
    <ligand>
        <name>Ca(2+)</name>
        <dbReference type="ChEBI" id="CHEBI:29108"/>
        <label>11</label>
    </ligand>
</feature>
<feature type="binding site" evidence="3">
    <location>
        <position position="1098"/>
    </location>
    <ligand>
        <name>Ca(2+)</name>
        <dbReference type="ChEBI" id="CHEBI:29108"/>
        <label>39</label>
    </ligand>
</feature>
<feature type="binding site" evidence="3">
    <location>
        <position position="1155"/>
    </location>
    <ligand>
        <name>Ca(2+)</name>
        <dbReference type="ChEBI" id="CHEBI:29108"/>
        <label>42</label>
    </ligand>
</feature>
<evidence type="ECO:0007829" key="5">
    <source>
        <dbReference type="PDB" id="4KDW"/>
    </source>
</evidence>
<dbReference type="PDBsum" id="5J6Y"/>
<feature type="binding site" evidence="6 13">
    <location>
        <position position="868"/>
    </location>
    <ligand>
        <name>Ca(2+)</name>
        <dbReference type="ChEBI" id="CHEBI:29108"/>
        <label>28</label>
    </ligand>
</feature>
<feature type="binding site" evidence="3">
    <location>
        <position position="1143"/>
    </location>
    <ligand>
        <name>Mg(2+)</name>
        <dbReference type="ChEBI" id="CHEBI:18420"/>
    </ligand>
</feature>
<feature type="binding site" evidence="7">
    <location>
        <position position="1482"/>
    </location>
    <ligand>
        <name>Ca(2+)</name>
        <dbReference type="ChEBI" id="CHEBI:29108"/>
        <label>54</label>
    </ligand>
</feature>
<feature type="binding site" evidence="7">
    <location>
        <position position="1456"/>
    </location>
    <ligand>
        <name>Ca(2+)</name>
        <dbReference type="ChEBI" id="CHEBI:29108"/>
        <label>54</label>
    </ligand>
</feature>
<feature type="binding site" evidence="7">
    <location>
        <position position="1446"/>
    </location>
    <ligand>
        <name>Ca(2+)</name>
        <dbReference type="ChEBI" id="CHEBI:29108"/>
        <label>51</label>
    </ligand>
</feature>
<feature type="binding site" evidence="8 9">
    <location>
        <position position="630"/>
    </location>
    <ligand>
        <name>Ca(2+)</name>
        <dbReference type="ChEBI" id="CHEBI:29108"/>
        <label>13</label>
    </ligand>
</feature>
<dbReference type="PDB" id="6X6Q">
    <property type="method" value="X-ray"/>
    <property type="resolution" value="2.17 A"/>
    <property type="chains" value="A=205-711"/>
</dbReference>
<feature type="binding site" evidence="8 9">
    <location>
        <position position="625"/>
    </location>
    <ligand>
        <name>Ca(2+)</name>
        <dbReference type="ChEBI" id="CHEBI:29108"/>
        <label>14</label>
    </ligand>
</feature>
<evidence type="ECO:0007829" key="4">
    <source>
        <dbReference type="PDB" id="4KDV"/>
    </source>
</evidence>
<feature type="binding site" evidence="8 9">
    <location>
        <position position="369"/>
    </location>
    <ligand>
        <name>Ca(2+)</name>
        <dbReference type="ChEBI" id="CHEBI:29108"/>
        <label>12</label>
    </ligand>
</feature>
<dbReference type="PDB" id="5J6Y">
    <property type="method" value="X-ray"/>
    <property type="resolution" value="1.03 A"/>
    <property type="chains" value="A=716-903"/>
</dbReference>
<feature type="binding site" evidence="21">
    <location>
        <position position="822"/>
    </location>
    <ligand>
        <name>beta-D-galactose</name>
        <dbReference type="ChEBI" id="CHEBI:27667"/>
    </ligand>
</feature>
<feature type="binding site" evidence="7">
    <location>
        <position position="1465"/>
    </location>
    <ligand>
        <name>Ca(2+)</name>
        <dbReference type="ChEBI" id="CHEBI:29108"/>
        <label>55</label>
    </ligand>
</feature>
<feature type="binding site" evidence="8 9">
    <location>
        <position position="494"/>
    </location>
    <ligand>
        <name>Ca(2+)</name>
        <dbReference type="ChEBI" id="CHEBI:29108"/>
        <label>22</label>
    </ligand>
</feature>
<feature type="binding site" evidence="7">
    <location>
        <position position="1446"/>
    </location>
    <ligand>
        <name>Ca(2+)</name>
        <dbReference type="ChEBI" id="CHEBI:29108"/>
        <label>52</label>
    </ligand>
</feature>
<feature type="binding site" evidence="3">
    <location>
        <position position="1229"/>
    </location>
    <ligand>
        <name>Ca(2+)</name>
        <dbReference type="ChEBI" id="CHEBI:29108"/>
        <label>47</label>
    </ligand>
</feature>
<feature type="binding site" evidence="3">
    <location>
        <position position="1134"/>
    </location>
    <ligand>
        <name>Ca(2+)</name>
        <dbReference type="ChEBI" id="CHEBI:29108"/>
        <label>42</label>
    </ligand>
</feature>
<evidence type="ECO:0007829" key="13">
    <source>
        <dbReference type="PDB" id="6X7J"/>
    </source>
</evidence>
<feature type="binding site" evidence="6 13">
    <location>
        <position position="793"/>
    </location>
    <ligand>
        <name>Ca(2+)</name>
        <dbReference type="ChEBI" id="CHEBI:29108"/>
        <label>29</label>
    </ligand>
</feature>
<feature type="binding site" evidence="21">
    <location>
        <position position="871"/>
    </location>
    <ligand>
        <name>beta-D-galactose</name>
        <dbReference type="ChEBI" id="CHEBI:27667"/>
    </ligand>
</feature>
<dbReference type="PDB" id="3P4G">
    <property type="method" value="X-ray"/>
    <property type="resolution" value="1.70 A"/>
    <property type="chains" value="A/B/C/D=996-1318"/>
</dbReference>
<evidence type="ECO:0007829" key="7">
    <source>
        <dbReference type="PDB" id="5JUH"/>
    </source>
</evidence>
<feature type="binding site" evidence="3">
    <location>
        <position position="1093"/>
    </location>
    <ligand>
        <name>Ca(2+)</name>
        <dbReference type="ChEBI" id="CHEBI:29108"/>
        <label>39</label>
    </ligand>
</feature>
<feature type="binding site" evidence="3">
    <location>
        <position position="1031"/>
    </location>
    <ligand>
        <name>Ca(2+)</name>
        <dbReference type="ChEBI" id="CHEBI:29108"/>
        <label>37</label>
    </ligand>
</feature>
<feature type="binding site" evidence="3">
    <location>
        <position position="1114"/>
    </location>
    <ligand>
        <name>Ca(2+)</name>
        <dbReference type="ChEBI" id="CHEBI:29108"/>
        <label>40</label>
    </ligand>
</feature>
<feature type="binding site" evidence="3">
    <location>
        <position position="1155"/>
    </location>
    <ligand>
        <name>Ca(2+)</name>
        <dbReference type="ChEBI" id="CHEBI:29108"/>
        <label>43</label>
    </ligand>
</feature>
<feature type="binding site" evidence="3">
    <location>
        <position position="1193"/>
    </location>
    <ligand>
        <name>Ca(2+)</name>
        <dbReference type="ChEBI" id="CHEBI:29108"/>
        <label>45</label>
    </ligand>
</feature>
<feature type="binding site" evidence="8 9">
    <location>
        <position position="544"/>
    </location>
    <ligand>
        <name>Ca(2+)</name>
        <dbReference type="ChEBI" id="CHEBI:29108"/>
        <label>23</label>
    </ligand>
</feature>
<feature type="binding site" evidence="10">
    <location>
        <position position="632"/>
    </location>
    <ligand>
        <name>Ca(2+)</name>
        <dbReference type="ChEBI" id="CHEBI:29108"/>
        <label>24</label>
    </ligand>
</feature>
<feature type="binding site" evidence="3">
    <location>
        <position position="1049"/>
    </location>
    <ligand>
        <name>Ca(2+)</name>
        <dbReference type="ChEBI" id="CHEBI:29108"/>
        <label>37</label>
    </ligand>
</feature>
<feature type="binding site" evidence="16">
    <location>
        <position position="869"/>
    </location>
    <ligand>
        <name>N-acetyl-D-glucosamine</name>
        <dbReference type="ChEBI" id="CHEBI:506227"/>
    </ligand>
</feature>
<dbReference type="Pfam" id="PF17892">
    <property type="entry name" value="Cadherin_5"/>
    <property type="match status" value="1"/>
</dbReference>
<feature type="binding site" evidence="3">
    <location>
        <position position="1269"/>
    </location>
    <ligand>
        <name>Ca(2+)</name>
        <dbReference type="ChEBI" id="CHEBI:29108"/>
        <label>49</label>
    </ligand>
</feature>
<feature type="binding site" evidence="3">
    <location>
        <position position="1231"/>
    </location>
    <ligand>
        <name>Ca(2+)</name>
        <dbReference type="ChEBI" id="CHEBI:29108"/>
        <label>47</label>
    </ligand>
</feature>
<dbReference type="Gene3D" id="2.60.40.2810">
    <property type="match status" value="1"/>
</dbReference>
<feature type="binding site" evidence="7">
    <location>
        <position position="1459"/>
    </location>
    <ligand>
        <name>Ca(2+)</name>
        <dbReference type="ChEBI" id="CHEBI:29108"/>
        <label>50</label>
    </ligand>
</feature>
<feature type="binding site" evidence="3">
    <location>
        <position position="1048"/>
    </location>
    <ligand>
        <name>Ca(2+)</name>
        <dbReference type="ChEBI" id="CHEBI:29108"/>
        <label>38</label>
    </ligand>
</feature>
<feature type="binding site" evidence="4 5">
    <location>
        <position position="116"/>
    </location>
    <ligand>
        <name>Ca(2+)</name>
        <dbReference type="ChEBI" id="CHEBI:29108"/>
        <label>1</label>
    </ligand>
</feature>
<dbReference type="InterPro" id="IPR011049">
    <property type="entry name" value="Serralysin-like_metalloprot_C"/>
</dbReference>
<feature type="binding site" evidence="3">
    <location>
        <position position="1079"/>
    </location>
    <ligand>
        <name>Ca(2+)</name>
        <dbReference type="ChEBI" id="CHEBI:29108"/>
        <label>38</label>
    </ligand>
</feature>
<feature type="binding site" evidence="3">
    <location>
        <position position="1117"/>
    </location>
    <ligand>
        <name>Ca(2+)</name>
        <dbReference type="ChEBI" id="CHEBI:29108"/>
        <label>41</label>
    </ligand>
</feature>
<feature type="binding site" evidence="7">
    <location>
        <position position="1439"/>
    </location>
    <ligand>
        <name>Ca(2+)</name>
        <dbReference type="ChEBI" id="CHEBI:29108"/>
        <label>50</label>
    </ligand>
</feature>
<feature type="binding site" evidence="3">
    <location>
        <position position="1171"/>
    </location>
    <ligand>
        <name>Ca(2+)</name>
        <dbReference type="ChEBI" id="CHEBI:29108"/>
        <label>43</label>
    </ligand>
</feature>
<evidence type="ECO:0000313" key="2">
    <source>
        <dbReference type="EMBL" id="ABL74378.1"/>
    </source>
</evidence>
<feature type="binding site" evidence="4 5">
    <location>
        <position position="200"/>
    </location>
    <ligand>
        <name>Ca(2+)</name>
        <dbReference type="ChEBI" id="CHEBI:29108"/>
        <label>2</label>
    </ligand>
</feature>
<dbReference type="InterPro" id="IPR041690">
    <property type="entry name" value="Cadherin_5"/>
</dbReference>
<dbReference type="PDBsum" id="4KDV"/>
<feature type="binding site" evidence="8 9">
    <location>
        <position position="403"/>
    </location>
    <ligand>
        <name>Ca(2+)</name>
        <dbReference type="ChEBI" id="CHEBI:29108"/>
        <label>14</label>
    </ligand>
</feature>
<feature type="binding site" evidence="8 9">
    <location>
        <position position="371"/>
    </location>
    <ligand>
        <name>Ca(2+)</name>
        <dbReference type="ChEBI" id="CHEBI:29108"/>
        <label>12</label>
    </ligand>
</feature>
<feature type="binding site" evidence="6 13">
    <location>
        <position position="776"/>
    </location>
    <ligand>
        <name>Ca(2+)</name>
        <dbReference type="ChEBI" id="CHEBI:29108"/>
        <label>29</label>
    </ligand>
</feature>
<feature type="binding site" evidence="15">
    <location>
        <position position="718"/>
    </location>
    <ligand>
        <name>Ca(2+)</name>
        <dbReference type="ChEBI" id="CHEBI:29108"/>
        <label>26</label>
    </ligand>
</feature>
<feature type="binding site" evidence="8 9">
    <location>
        <position position="221"/>
    </location>
    <ligand>
        <name>Ca(2+)</name>
        <dbReference type="ChEBI" id="CHEBI:29108"/>
        <label>8</label>
    </ligand>
</feature>
<feature type="binding site" evidence="7">
    <location>
        <position position="1543"/>
    </location>
    <ligand>
        <name>Ca(2+)</name>
        <dbReference type="ChEBI" id="CHEBI:29108"/>
        <label>57</label>
    </ligand>
</feature>
<reference evidence="2" key="1">
    <citation type="submission" date="2006-09" db="EMBL/GenBank/DDBJ databases">
        <title>The Hyperactive Antifreeze Protein from the Antarctic Bacterium Marinomonas primoryensis is a 1MDa Repeat-In-Toxin Homolog.</title>
        <authorList>
            <person name="Gilbert J.A."/>
            <person name="Garnham C.P."/>
            <person name="Graham L.A."/>
            <person name="Laybourn-Parry J."/>
            <person name="Davies P.L."/>
        </authorList>
    </citation>
    <scope>NUCLEOTIDE SEQUENCE</scope>
</reference>
<feature type="binding site" evidence="3">
    <location>
        <position position="1252"/>
    </location>
    <ligand>
        <name>Ca(2+)</name>
        <dbReference type="ChEBI" id="CHEBI:29108"/>
        <label>48</label>
    </ligand>
</feature>
<feature type="binding site" evidence="3">
    <location>
        <position position="1250"/>
    </location>
    <ligand>
        <name>Ca(2+)</name>
        <dbReference type="ChEBI" id="CHEBI:29108"/>
        <label>48</label>
    </ligand>
</feature>
<keyword evidence="3 4" id="KW-0106">Calcium</keyword>
<dbReference type="InterPro" id="IPR049531">
    <property type="entry name" value="AFP_rpt"/>
</dbReference>
<feature type="binding site" evidence="3">
    <location>
        <position position="1209"/>
    </location>
    <ligand>
        <name>Ca(2+)</name>
        <dbReference type="ChEBI" id="CHEBI:29108"/>
        <label>45</label>
    </ligand>
</feature>
<feature type="binding site" evidence="6 13">
    <location>
        <position position="823"/>
    </location>
    <ligand>
        <name>Ca(2+)</name>
        <dbReference type="ChEBI" id="CHEBI:29108"/>
        <label>31</label>
    </ligand>
</feature>
<feature type="binding site" evidence="8 9">
    <location>
        <position position="698"/>
    </location>
    <ligand>
        <name>Ca(2+)</name>
        <dbReference type="ChEBI" id="CHEBI:29108"/>
        <label>13</label>
    </ligand>
</feature>
<feature type="binding site" evidence="3">
    <location>
        <position position="1052"/>
    </location>
    <ligand>
        <name>Ca(2+)</name>
        <dbReference type="ChEBI" id="CHEBI:29108"/>
        <label>37</label>
    </ligand>
</feature>
<dbReference type="InterPro" id="IPR047995">
    <property type="entry name" value="Choice_anch_K"/>
</dbReference>
<feature type="binding site" evidence="3">
    <location>
        <position position="1273"/>
    </location>
    <ligand>
        <name>Ca(2+)</name>
        <dbReference type="ChEBI" id="CHEBI:29108"/>
        <label>48</label>
    </ligand>
</feature>
<feature type="binding site" evidence="4 5">
    <location>
        <position position="117"/>
    </location>
    <ligand>
        <name>Ca(2+)</name>
        <dbReference type="ChEBI" id="CHEBI:29108"/>
        <label>2</label>
    </ligand>
</feature>
<feature type="binding site" evidence="3">
    <location>
        <position position="1228"/>
    </location>
    <ligand>
        <name>Ca(2+)</name>
        <dbReference type="ChEBI" id="CHEBI:29108"/>
        <label>46</label>
    </ligand>
</feature>
<feature type="non-terminal residue" evidence="2">
    <location>
        <position position="1"/>
    </location>
</feature>
<feature type="binding site" evidence="6 13">
    <location>
        <position position="785"/>
    </location>
    <ligand>
        <name>Ca(2+)</name>
        <dbReference type="ChEBI" id="CHEBI:29108"/>
        <label>30</label>
    </ligand>
</feature>
<dbReference type="SMR" id="A1YIY3"/>
<dbReference type="PDB" id="6X5V">
    <property type="method" value="X-ray"/>
    <property type="resolution" value="1.60 A"/>
    <property type="chains" value="A=206-711"/>
</dbReference>
<feature type="binding site" evidence="3">
    <location>
        <position position="1077"/>
    </location>
    <ligand>
        <name>Ca(2+)</name>
        <dbReference type="ChEBI" id="CHEBI:29108"/>
        <label>39</label>
    </ligand>
</feature>
<feature type="binding site" evidence="3">
    <location>
        <position position="1112"/>
    </location>
    <ligand>
        <name>Ca(2+)</name>
        <dbReference type="ChEBI" id="CHEBI:29108"/>
        <label>40</label>
    </ligand>
</feature>
<evidence type="ECO:0007829" key="18">
    <source>
        <dbReference type="PDB" id="6X8A"/>
    </source>
</evidence>
<feature type="binding site" evidence="3">
    <location>
        <position position="1117"/>
    </location>
    <ligand>
        <name>Ca(2+)</name>
        <dbReference type="ChEBI" id="CHEBI:29108"/>
        <label>40</label>
    </ligand>
</feature>
<feature type="binding site" evidence="3">
    <location>
        <position position="1029"/>
    </location>
    <ligand>
        <name>Ca(2+)</name>
        <dbReference type="ChEBI" id="CHEBI:29108"/>
        <label>37</label>
    </ligand>
</feature>
<feature type="binding site" evidence="3">
    <location>
        <position position="1214"/>
    </location>
    <ligand>
        <name>Ca(2+)</name>
        <dbReference type="ChEBI" id="CHEBI:29108"/>
        <label>45</label>
    </ligand>
</feature>
<feature type="binding site" evidence="3">
    <location>
        <position position="1169"/>
    </location>
    <ligand>
        <name>Ca(2+)</name>
        <dbReference type="ChEBI" id="CHEBI:29108"/>
        <label>43</label>
    </ligand>
</feature>
<feature type="binding site" evidence="8 9">
    <location>
        <position position="616"/>
    </location>
    <ligand>
        <name>Ca(2+)</name>
        <dbReference type="ChEBI" id="CHEBI:29108"/>
        <label>14</label>
    </ligand>
</feature>
<feature type="binding site" evidence="3">
    <location>
        <position position="1299"/>
    </location>
    <ligand>
        <name>Ca(2+)</name>
        <dbReference type="ChEBI" id="CHEBI:29108"/>
        <label>49</label>
    </ligand>
</feature>
<dbReference type="Gene3D" id="2.60.40.10">
    <property type="entry name" value="Immunoglobulins"/>
    <property type="match status" value="3"/>
</dbReference>
<feature type="binding site" evidence="6 13">
    <location>
        <position position="871"/>
    </location>
    <ligand>
        <name>Ca(2+)</name>
        <dbReference type="ChEBI" id="CHEBI:29108"/>
        <label>31</label>
    </ligand>
</feature>
<feature type="binding site" evidence="8 9">
    <location>
        <position position="696"/>
    </location>
    <ligand>
        <name>Ca(2+)</name>
        <dbReference type="ChEBI" id="CHEBI:29108"/>
        <label>11</label>
    </ligand>
</feature>
<feature type="binding site" evidence="15 21">
    <location>
        <position position="721"/>
    </location>
    <ligand>
        <name>Ca(2+)</name>
        <dbReference type="ChEBI" id="CHEBI:29108"/>
        <label>26</label>
    </ligand>
</feature>
<feature type="binding site" evidence="8 9">
    <location>
        <position position="218"/>
    </location>
    <ligand>
        <name>Ca(2+)</name>
        <dbReference type="ChEBI" id="CHEBI:29108"/>
        <label>7</label>
    </ligand>
</feature>
<feature type="binding site" evidence="3">
    <location>
        <position position="1251"/>
    </location>
    <ligand>
        <name>Ca(2+)</name>
        <dbReference type="ChEBI" id="CHEBI:29108"/>
        <label>47</label>
    </ligand>
</feature>
<evidence type="ECO:0007829" key="19">
    <source>
        <dbReference type="PDB" id="6X8D"/>
    </source>
</evidence>
<keyword evidence="3 4" id="KW-0479">Metal-binding</keyword>
<feature type="binding site" evidence="8 9">
    <location>
        <position position="537"/>
    </location>
    <ligand>
        <name>Ca(2+)</name>
        <dbReference type="ChEBI" id="CHEBI:29108"/>
        <label>23</label>
    </ligand>
</feature>
<feature type="binding site" evidence="8 9">
    <location>
        <position position="367"/>
    </location>
    <ligand>
        <name>Ca(2+)</name>
        <dbReference type="ChEBI" id="CHEBI:29108"/>
        <label>11</label>
    </ligand>
</feature>
<dbReference type="NCBIfam" id="NF033510">
    <property type="entry name" value="Ca_tandemer"/>
    <property type="match status" value="3"/>
</dbReference>
<feature type="binding site" evidence="3">
    <location>
        <position position="1233"/>
    </location>
    <ligand>
        <name>Ca(2+)</name>
        <dbReference type="ChEBI" id="CHEBI:29108"/>
        <label>47</label>
    </ligand>
</feature>
<feature type="binding site" evidence="21">
    <location>
        <position position="823"/>
    </location>
    <ligand>
        <name>beta-D-galactose</name>
        <dbReference type="ChEBI" id="CHEBI:27667"/>
    </ligand>
</feature>
<feature type="binding site" evidence="3">
    <location>
        <position position="1095"/>
    </location>
    <ligand>
        <name>Ca(2+)</name>
        <dbReference type="ChEBI" id="CHEBI:29108"/>
        <label>39</label>
    </ligand>
</feature>
<reference evidence="13 14" key="6">
    <citation type="journal article" date="2021" name="MBio">
        <title>Structural Basis of Ligand Selectivity by a Bacterial Adhesin Lectin Involved in Multispecies Biofilm Formation.</title>
        <authorList>
            <person name="Guo S."/>
            <person name="Vance T.D.R."/>
            <person name="Zahiri H."/>
            <person name="Eves R."/>
            <person name="Stevens C."/>
            <person name="Hehemann J.H."/>
            <person name="Vidal-Melgosa S."/>
            <person name="Davies P.L."/>
        </authorList>
    </citation>
    <scope>X-RAY CRYSTALLOGRAPHY (0.97 ANGSTROMS) OF 722-903 IN COMPLEX WITH CA(2+); ALPHA-L-ARABINOPYANOSE AND BETA-D-GALACTOSE</scope>
</reference>
<feature type="binding site" evidence="10">
    <location>
        <position position="406"/>
    </location>
    <ligand>
        <name>Ca(2+)</name>
        <dbReference type="ChEBI" id="CHEBI:29108"/>
        <label>16</label>
    </ligand>
</feature>
<feature type="binding site" evidence="8 9">
    <location>
        <position position="589"/>
    </location>
    <ligand>
        <name>Ca(2+)</name>
        <dbReference type="ChEBI" id="CHEBI:29108"/>
        <label>22</label>
    </ligand>
</feature>
<feature type="binding site" evidence="7">
    <location>
        <position position="1539"/>
    </location>
    <ligand>
        <name>Ca(2+)</name>
        <dbReference type="ChEBI" id="CHEBI:29108"/>
        <label>57</label>
    </ligand>
</feature>
<feature type="binding site" evidence="6">
    <location>
        <position position="717"/>
    </location>
    <ligand>
        <name>Ca(2+)</name>
        <dbReference type="ChEBI" id="CHEBI:29108"/>
        <label>25</label>
    </ligand>
</feature>
<feature type="binding site" evidence="3">
    <location>
        <position position="1192"/>
    </location>
    <ligand>
        <name>Ca(2+)</name>
        <dbReference type="ChEBI" id="CHEBI:29108"/>
        <label>44</label>
    </ligand>
</feature>
<organism evidence="2">
    <name type="scientific">Marinomonas primoryensis</name>
    <dbReference type="NCBI Taxonomy" id="178399"/>
    <lineage>
        <taxon>Bacteria</taxon>
        <taxon>Pseudomonadati</taxon>
        <taxon>Pseudomonadota</taxon>
        <taxon>Gammaproteobacteria</taxon>
        <taxon>Oceanospirillales</taxon>
        <taxon>Oceanospirillaceae</taxon>
        <taxon>Marinomonas</taxon>
    </lineage>
</organism>
<feature type="binding site" evidence="8 9">
    <location>
        <position position="470"/>
    </location>
    <ligand>
        <name>Ca(2+)</name>
        <dbReference type="ChEBI" id="CHEBI:29108"/>
        <label>19</label>
    </ligand>
</feature>
<feature type="binding site" evidence="3">
    <location>
        <position position="1047"/>
    </location>
    <ligand>
        <name>Ca(2+)</name>
        <dbReference type="ChEBI" id="CHEBI:29108"/>
        <label>37</label>
    </ligand>
</feature>
<feature type="binding site" evidence="7">
    <location>
        <position position="1450"/>
    </location>
    <ligand>
        <name>Ca(2+)</name>
        <dbReference type="ChEBI" id="CHEBI:29108"/>
        <label>52</label>
    </ligand>
</feature>
<feature type="binding site" evidence="7">
    <location>
        <position position="1437"/>
    </location>
    <ligand>
        <name>Ca(2+)</name>
        <dbReference type="ChEBI" id="CHEBI:29108"/>
        <label>50</label>
    </ligand>
</feature>
<dbReference type="PDB" id="6X7J">
    <property type="method" value="X-ray"/>
    <property type="resolution" value="0.97 A"/>
    <property type="chains" value="A=722-903"/>
</dbReference>
<feature type="binding site" evidence="8 9">
    <location>
        <position position="589"/>
    </location>
    <ligand>
        <name>Ca(2+)</name>
        <dbReference type="ChEBI" id="CHEBI:29108"/>
        <label>23</label>
    </ligand>
</feature>
<evidence type="ECO:0007829" key="22">
    <source>
        <dbReference type="PDB" id="6XAQ"/>
    </source>
</evidence>
<feature type="binding site" evidence="15 21">
    <location>
        <position position="723"/>
    </location>
    <ligand>
        <name>Ca(2+)</name>
        <dbReference type="ChEBI" id="CHEBI:29108"/>
        <label>26</label>
    </ligand>
</feature>
<feature type="binding site" evidence="7">
    <location>
        <position position="1466"/>
    </location>
    <ligand>
        <name>Ca(2+)</name>
        <dbReference type="ChEBI" id="CHEBI:29108"/>
        <label>55</label>
    </ligand>
</feature>
<feature type="binding site" evidence="8">
    <location>
        <position position="406"/>
    </location>
    <ligand>
        <name>Ca(2+)</name>
        <dbReference type="ChEBI" id="CHEBI:29108"/>
        <label>15</label>
    </ligand>
</feature>
<dbReference type="PDBsum" id="5JUH"/>
<feature type="binding site" evidence="3">
    <location>
        <position position="1249"/>
    </location>
    <ligand>
        <name>Ca(2+)</name>
        <dbReference type="ChEBI" id="CHEBI:29108"/>
        <label>47</label>
    </ligand>
</feature>
<feature type="binding site" evidence="6 18">
    <location>
        <position position="723"/>
    </location>
    <ligand>
        <name>Ca(2+)</name>
        <dbReference type="ChEBI" id="CHEBI:29108"/>
        <label>25</label>
    </ligand>
</feature>
<dbReference type="PDB" id="5JUH">
    <property type="method" value="X-ray"/>
    <property type="resolution" value="1.35 A"/>
    <property type="chains" value="A=1386-1567"/>
</dbReference>
<feature type="binding site" evidence="3">
    <location>
        <position position="1136"/>
    </location>
    <ligand>
        <name>Ca(2+)</name>
        <dbReference type="ChEBI" id="CHEBI:29108"/>
        <label>41</label>
    </ligand>
</feature>
<dbReference type="Pfam" id="PF18815">
    <property type="entry name" value="AFP_2"/>
    <property type="match status" value="1"/>
</dbReference>
<feature type="binding site" evidence="16">
    <location>
        <position position="868"/>
    </location>
    <ligand>
        <name>N-acetyl-D-glucosamine</name>
        <dbReference type="ChEBI" id="CHEBI:506227"/>
    </ligand>
</feature>
<feature type="binding site" evidence="9 10">
    <location>
        <position position="613"/>
    </location>
    <ligand>
        <name>Ca(2+)</name>
        <dbReference type="ChEBI" id="CHEBI:29108"/>
        <label>18</label>
    </ligand>
</feature>
<feature type="binding site" evidence="7">
    <location>
        <position position="1443"/>
    </location>
    <ligand>
        <name>Ca(2+)</name>
        <dbReference type="ChEBI" id="CHEBI:29108"/>
        <label>51</label>
    </ligand>
</feature>
<feature type="binding site" evidence="6 18">
    <location>
        <position position="719"/>
    </location>
    <ligand>
        <name>Ca(2+)</name>
        <dbReference type="ChEBI" id="CHEBI:29108"/>
        <label>25</label>
    </ligand>
</feature>
<feature type="binding site" evidence="19">
    <location>
        <position position="823"/>
    </location>
    <ligand>
        <name>alpha-L-arabinopyanose</name>
        <dbReference type="ChEBI" id="CHEBI:46987"/>
    </ligand>
</feature>
<feature type="binding site" evidence="8 9">
    <location>
        <position position="305"/>
    </location>
    <ligand>
        <name>Ca(2+)</name>
        <dbReference type="ChEBI" id="CHEBI:29108"/>
        <label>8</label>
    </ligand>
</feature>
<dbReference type="PRINTS" id="PR00313">
    <property type="entry name" value="CABNDNGRPT"/>
</dbReference>
<feature type="binding site" evidence="8 9">
    <location>
        <position position="690"/>
    </location>
    <ligand>
        <name>Ca(2+)</name>
        <dbReference type="ChEBI" id="CHEBI:29108"/>
        <label>14</label>
    </ligand>
</feature>
<reference evidence="3" key="2">
    <citation type="journal article" date="2011" name="Proc. Natl. Acad. Sci. U.S.A.">
        <title>Anchored clathrate waters bind antifreeze proteins to ice.</title>
        <authorList>
            <person name="Garnham C.P."/>
            <person name="Campbell R.L."/>
            <person name="Davies P.L."/>
        </authorList>
    </citation>
    <scope>X-RAY CRYSTALLOGRAPHY (1.70 ANGSTROMS) OF 996-1318 IN COMPLEX WITH CA(2+) AND MG(2+)</scope>
</reference>
<feature type="binding site" evidence="8 9">
    <location>
        <position position="447"/>
    </location>
    <ligand>
        <name>Ca(2+)</name>
        <dbReference type="ChEBI" id="CHEBI:29108"/>
        <label>21</label>
    </ligand>
</feature>
<accession>A1YIY3</accession>
<dbReference type="SUPFAM" id="SSF51120">
    <property type="entry name" value="beta-Roll"/>
    <property type="match status" value="2"/>
</dbReference>
<dbReference type="PDB" id="6X7X">
    <property type="method" value="X-ray"/>
    <property type="resolution" value="1.30 A"/>
    <property type="chains" value="A=716-905"/>
</dbReference>
<evidence type="ECO:0007829" key="3">
    <source>
        <dbReference type="PDB" id="3P4G"/>
    </source>
</evidence>
<feature type="binding site" evidence="8 9">
    <location>
        <position position="535"/>
    </location>
    <ligand>
        <name>Ca(2+)</name>
        <dbReference type="ChEBI" id="CHEBI:29108"/>
        <label>23</label>
    </ligand>
</feature>
<feature type="binding site" evidence="3">
    <location>
        <position position="1133"/>
    </location>
    <ligand>
        <name>Ca(2+)</name>
        <dbReference type="ChEBI" id="CHEBI:29108"/>
        <label>41</label>
    </ligand>
</feature>
<feature type="binding site" evidence="15">
    <location>
        <position position="880"/>
    </location>
    <ligand>
        <name>Ca(2+)</name>
        <dbReference type="ChEBI" id="CHEBI:29108"/>
        <label>35</label>
    </ligand>
</feature>
<feature type="binding site" evidence="7">
    <location>
        <position position="1454"/>
    </location>
    <ligand>
        <name>Ca(2+)</name>
        <dbReference type="ChEBI" id="CHEBI:29108"/>
        <label>50</label>
    </ligand>
</feature>
<dbReference type="PDB" id="6XAQ">
    <property type="method" value="X-ray"/>
    <property type="resolution" value="1.20 A"/>
    <property type="chains" value="A=716-904"/>
</dbReference>
<feature type="binding site" evidence="6 13">
    <location>
        <position position="753"/>
    </location>
    <ligand>
        <name>Ca(2+)</name>
        <dbReference type="ChEBI" id="CHEBI:29108"/>
        <label>27</label>
    </ligand>
</feature>
<dbReference type="PDB" id="5K8G">
    <property type="method" value="X-ray"/>
    <property type="resolution" value="2.00 A"/>
    <property type="chains" value="A=205-723"/>
</dbReference>
<feature type="binding site" evidence="8 9">
    <location>
        <position position="696"/>
    </location>
    <ligand>
        <name>Ca(2+)</name>
        <dbReference type="ChEBI" id="CHEBI:29108"/>
        <label>13</label>
    </ligand>
</feature>
<dbReference type="EvolutionaryTrace" id="A1YIY3"/>
<feature type="binding site" evidence="7">
    <location>
        <position position="1450"/>
    </location>
    <ligand>
        <name>Ca(2+)</name>
        <dbReference type="ChEBI" id="CHEBI:29108"/>
        <label>51</label>
    </ligand>
</feature>
<feature type="binding site" evidence="8 9">
    <location>
        <position position="694"/>
    </location>
    <ligand>
        <name>Ca(2+)</name>
        <dbReference type="ChEBI" id="CHEBI:29108"/>
        <label>13</label>
    </ligand>
</feature>
<evidence type="ECO:0000259" key="1">
    <source>
        <dbReference type="Pfam" id="PF17892"/>
    </source>
</evidence>
<feature type="binding site" evidence="3">
    <location>
        <position position="1271"/>
    </location>
    <ligand>
        <name>Ca(2+)</name>
        <dbReference type="ChEBI" id="CHEBI:29108"/>
        <label>49</label>
    </ligand>
</feature>
<dbReference type="PDB" id="4KDW">
    <property type="method" value="X-ray"/>
    <property type="resolution" value="1.35 A"/>
    <property type="chains" value="A=100-204"/>
</dbReference>
<dbReference type="PDB" id="6X5W">
    <property type="method" value="X-ray"/>
    <property type="resolution" value="1.80 A"/>
    <property type="chains" value="A=206-711"/>
</dbReference>
<feature type="binding site" evidence="3">
    <location>
        <position position="1233"/>
    </location>
    <ligand>
        <name>Ca(2+)</name>
        <dbReference type="ChEBI" id="CHEBI:29108"/>
        <label>46</label>
    </ligand>
</feature>
<feature type="binding site" evidence="3">
    <location>
        <position position="1214"/>
    </location>
    <ligand>
        <name>Ca(2+)</name>
        <dbReference type="ChEBI" id="CHEBI:29108"/>
        <label>46</label>
    </ligand>
</feature>
<feature type="binding site" evidence="3">
    <location>
        <position position="1273"/>
    </location>
    <ligand>
        <name>Ca(2+)</name>
        <dbReference type="ChEBI" id="CHEBI:29108"/>
        <label>49</label>
    </ligand>
</feature>
<feature type="binding site" evidence="6 13">
    <location>
        <position position="869"/>
    </location>
    <ligand>
        <name>Ca(2+)</name>
        <dbReference type="ChEBI" id="CHEBI:29108"/>
        <label>31</label>
    </ligand>
</feature>
<feature type="binding site" evidence="9">
    <location>
        <position position="431"/>
    </location>
    <ligand>
        <name>Ca(2+)</name>
        <dbReference type="ChEBI" id="CHEBI:29108"/>
        <label>20</label>
    </ligand>
</feature>
<feature type="binding site" evidence="8 9">
    <location>
        <position position="222"/>
    </location>
    <ligand>
        <name>Ca(2+)</name>
        <dbReference type="ChEBI" id="CHEBI:29108"/>
        <label>7</label>
    </ligand>
</feature>
<dbReference type="PDB" id="4KDV">
    <property type="method" value="X-ray"/>
    <property type="resolution" value="2.42 A"/>
    <property type="chains" value="A=101-204"/>
</dbReference>
<feature type="binding site" evidence="8 9">
    <location>
        <position position="220"/>
    </location>
    <ligand>
        <name>Ca(2+)</name>
        <dbReference type="ChEBI" id="CHEBI:29108"/>
        <label>7</label>
    </ligand>
</feature>
<feature type="binding site" evidence="8 9">
    <location>
        <position position="449"/>
    </location>
    <ligand>
        <name>Ca(2+)</name>
        <dbReference type="ChEBI" id="CHEBI:29108"/>
        <label>21</label>
    </ligand>
</feature>
<feature type="binding site" evidence="3">
    <location>
        <position position="1195"/>
    </location>
    <ligand>
        <name>Ca(2+)</name>
        <dbReference type="ChEBI" id="CHEBI:29108"/>
        <label>44</label>
    </ligand>
</feature>
<reference evidence="6 7" key="4">
    <citation type="journal article" date="2017" name="Sci. Adv.">
        <title>Structure of a 1.5-MDa adhesin that binds its Antarctic bacterium to diatoms and ice.</title>
        <authorList>
            <person name="Guo S."/>
            <person name="Stevens C.A."/>
            <person name="Vance T.D.R."/>
            <person name="Olijve L.L.C."/>
            <person name="Graham L.A."/>
            <person name="Campbell R.L."/>
            <person name="Yazdi S.R."/>
            <person name="Escobedo C."/>
            <person name="Bar-Dolev M."/>
            <person name="Yashunsky V."/>
            <person name="Braslavsky I."/>
            <person name="Langelaan D.N."/>
            <person name="Smith S.P."/>
            <person name="Allingham J.S."/>
            <person name="Voets I.K."/>
            <person name="Davies P.L."/>
        </authorList>
    </citation>
    <scope>X-RAY CRYSTALLOGRAPHY (1.03 ANGSTROMS) OF 716-903 IN COMPLEX WITH CA(2+)</scope>
</reference>
<feature type="binding site" evidence="7">
    <location>
        <position position="1456"/>
    </location>
    <ligand>
        <name>Ca(2+)</name>
        <dbReference type="ChEBI" id="CHEBI:29108"/>
        <label>50</label>
    </ligand>
</feature>
<evidence type="ECO:0007829" key="15">
    <source>
        <dbReference type="PDB" id="6X7X"/>
    </source>
</evidence>
<feature type="binding site" evidence="7">
    <location>
        <position position="1483"/>
    </location>
    <ligand>
        <name>Ca(2+)</name>
        <dbReference type="ChEBI" id="CHEBI:29108"/>
        <label>53</label>
    </ligand>
</feature>
<feature type="binding site" evidence="6 13">
    <location>
        <position position="794"/>
    </location>
    <ligand>
        <name>Ca(2+)</name>
        <dbReference type="ChEBI" id="CHEBI:29108"/>
        <label>29</label>
    </ligand>
</feature>
<feature type="binding site" evidence="3">
    <location>
        <position position="1098"/>
    </location>
    <ligand>
        <name>Ca(2+)</name>
        <dbReference type="ChEBI" id="CHEBI:29108"/>
        <label>40</label>
    </ligand>
</feature>
<feature type="binding site" evidence="3">
    <location>
        <position position="1210"/>
    </location>
    <ligand>
        <name>Ca(2+)</name>
        <dbReference type="ChEBI" id="CHEBI:29108"/>
        <label>46</label>
    </ligand>
</feature>
<feature type="binding site" evidence="4 5">
    <location>
        <position position="176"/>
    </location>
    <ligand>
        <name>Ca(2+)</name>
        <dbReference type="ChEBI" id="CHEBI:29108"/>
        <label>4</label>
    </ligand>
</feature>
<feature type="binding site" evidence="8 9">
    <location>
        <position position="445"/>
    </location>
    <ligand>
        <name>Ca(2+)</name>
        <dbReference type="ChEBI" id="CHEBI:29108"/>
        <label>21</label>
    </ligand>
</feature>
<feature type="binding site" evidence="10">
    <location>
        <position position="405"/>
    </location>
    <ligand>
        <name>Ca(2+)</name>
        <dbReference type="ChEBI" id="CHEBI:29108"/>
        <label>16</label>
    </ligand>
</feature>
<feature type="binding site" evidence="3">
    <location>
        <position position="1170"/>
    </location>
    <ligand>
        <name>Ca(2+)</name>
        <dbReference type="ChEBI" id="CHEBI:29108"/>
        <label>44</label>
    </ligand>
</feature>
<feature type="binding site" evidence="8 9">
    <location>
        <position position="242"/>
    </location>
    <ligand>
        <name>Ca(2+)</name>
        <dbReference type="ChEBI" id="CHEBI:29108"/>
        <label>9</label>
    </ligand>
</feature>
<feature type="binding site" evidence="6 18">
    <location>
        <position position="721"/>
    </location>
    <ligand>
        <name>Ca(2+)</name>
        <dbReference type="ChEBI" id="CHEBI:29108"/>
        <label>25</label>
    </ligand>
</feature>
<feature type="binding site" evidence="8 9">
    <location>
        <position position="373"/>
    </location>
    <ligand>
        <name>Ca(2+)</name>
        <dbReference type="ChEBI" id="CHEBI:29108"/>
        <label>12</label>
    </ligand>
</feature>
<feature type="binding site" evidence="6 13">
    <location>
        <position position="867"/>
    </location>
    <ligand>
        <name>Ca(2+)</name>
        <dbReference type="ChEBI" id="CHEBI:29108"/>
        <label>31</label>
    </ligand>
</feature>
<feature type="binding site" evidence="7">
    <location>
        <position position="1457"/>
    </location>
    <ligand>
        <name>Ca(2+)</name>
        <dbReference type="ChEBI" id="CHEBI:29108"/>
        <label>53</label>
    </ligand>
</feature>
<feature type="binding site" evidence="3">
    <location>
        <position position="1191"/>
    </location>
    <ligand>
        <name>Ca(2+)</name>
        <dbReference type="ChEBI" id="CHEBI:29108"/>
        <label>45</label>
    </ligand>
</feature>
<evidence type="ECO:0007829" key="10">
    <source>
        <dbReference type="PDB" id="6X5W"/>
    </source>
</evidence>
<feature type="binding site" evidence="8 9">
    <location>
        <position position="283"/>
    </location>
    <ligand>
        <name>Ca(2+)</name>
        <dbReference type="ChEBI" id="CHEBI:29108"/>
        <label>10</label>
    </ligand>
</feature>
<feature type="binding site" evidence="7">
    <location>
        <position position="1550"/>
    </location>
    <ligand>
        <name>Ca(2+)</name>
        <dbReference type="ChEBI" id="CHEBI:29108"/>
        <label>57</label>
    </ligand>
</feature>
<feature type="binding site" evidence="3">
    <location>
        <position position="1096"/>
    </location>
    <ligand>
        <name>Ca(2+)</name>
        <dbReference type="ChEBI" id="CHEBI:29108"/>
        <label>40</label>
    </ligand>
</feature>
<feature type="binding site" evidence="8 9">
    <location>
        <position position="546"/>
    </location>
    <ligand>
        <name>Ca(2+)</name>
        <dbReference type="ChEBI" id="CHEBI:29108"/>
        <label>22</label>
    </ligand>
</feature>
<feature type="binding site" evidence="3">
    <location>
        <position position="1131"/>
    </location>
    <ligand>
        <name>Ca(2+)</name>
        <dbReference type="ChEBI" id="CHEBI:29108"/>
        <label>41</label>
    </ligand>
</feature>
<feature type="binding site" evidence="3">
    <location>
        <position position="1033"/>
    </location>
    <ligand>
        <name>Ca(2+)</name>
        <dbReference type="ChEBI" id="CHEBI:29108"/>
        <label>37</label>
    </ligand>
</feature>
<feature type="binding site" evidence="8 9">
    <location>
        <position position="395"/>
    </location>
    <ligand>
        <name>Ca(2+)</name>
        <dbReference type="ChEBI" id="CHEBI:29108"/>
        <label>13</label>
    </ligand>
</feature>
<feature type="binding site" evidence="3">
    <location>
        <position position="1254"/>
    </location>
    <ligand>
        <name>Ca(2+)</name>
        <dbReference type="ChEBI" id="CHEBI:29108"/>
        <label>47</label>
    </ligand>
</feature>
<feature type="binding site" evidence="3">
    <location>
        <position position="1153"/>
    </location>
    <ligand>
        <name>Ca(2+)</name>
        <dbReference type="ChEBI" id="CHEBI:29108"/>
        <label>43</label>
    </ligand>
</feature>
<dbReference type="PDB" id="6X6M">
    <property type="method" value="X-ray"/>
    <property type="resolution" value="1.90 A"/>
    <property type="chains" value="A=206-711"/>
</dbReference>
<feature type="binding site" evidence="17 22">
    <location>
        <position position="842"/>
    </location>
    <ligand>
        <name>Ca(2+)</name>
        <dbReference type="ChEBI" id="CHEBI:29108"/>
        <label>33</label>
    </ligand>
</feature>
<feature type="binding site" evidence="13 19">
    <location>
        <position position="831"/>
    </location>
    <ligand>
        <name>Ca(2+)</name>
        <dbReference type="ChEBI" id="CHEBI:29108"/>
        <label>32</label>
    </ligand>
</feature>
<proteinExistence type="evidence at protein level"/>
<feature type="binding site" evidence="3">
    <location>
        <position position="1136"/>
    </location>
    <ligand>
        <name>Ca(2+)</name>
        <dbReference type="ChEBI" id="CHEBI:29108"/>
        <label>42</label>
    </ligand>
</feature>
<evidence type="ECO:0007829" key="8">
    <source>
        <dbReference type="PDB" id="5K8G"/>
    </source>
</evidence>
<dbReference type="PDB" id="6X8A">
    <property type="method" value="X-ray"/>
    <property type="resolution" value="1.06 A"/>
    <property type="chains" value="A=716-904"/>
</dbReference>
<feature type="binding site" evidence="3">
    <location>
        <position position="1150"/>
    </location>
    <ligand>
        <name>Ca(2+)</name>
        <dbReference type="ChEBI" id="CHEBI:29108"/>
        <label>42</label>
    </ligand>
</feature>
<feature type="binding site" evidence="16">
    <location>
        <position position="871"/>
    </location>
    <ligand>
        <name>N-acetyl-D-glucosamine</name>
        <dbReference type="ChEBI" id="CHEBI:506227"/>
    </ligand>
</feature>
<evidence type="ECO:0007829" key="12">
    <source>
        <dbReference type="PDB" id="6X6Q"/>
    </source>
</evidence>
<dbReference type="PDB" id="6X8Y">
    <property type="method" value="X-ray"/>
    <property type="resolution" value="1.00 A"/>
    <property type="chains" value="A=719-903"/>
</dbReference>
<feature type="binding site" evidence="10">
    <location>
        <position position="612"/>
    </location>
    <ligand>
        <name>Ca(2+)</name>
        <dbReference type="ChEBI" id="CHEBI:29108"/>
        <label>16</label>
    </ligand>
</feature>
<reference evidence="9 10" key="5">
    <citation type="submission" date="2020-05" db="PDB data bank">
        <title>Molecular basis for a bacterial adhesins peptide-binding module.</title>
        <authorList>
            <person name="Davies P.L."/>
            <person name="Guo S."/>
        </authorList>
    </citation>
    <scope>X-RAY CRYSTALLOGRAPHY (1.60 ANGSTROMS) OF 206-711 IN COMPLEX WITH CA(2+)</scope>
</reference>
<evidence type="ECO:0007829" key="6">
    <source>
        <dbReference type="PDB" id="5J6Y"/>
    </source>
</evidence>
<feature type="binding site" evidence="9 10">
    <location>
        <position position="612"/>
    </location>
    <ligand>
        <name>Ca(2+)</name>
        <dbReference type="ChEBI" id="CHEBI:29108"/>
        <label>18</label>
    </ligand>
</feature>
<feature type="binding site" evidence="16">
    <location>
        <position position="822"/>
    </location>
    <ligand>
        <name>N-acetyl-D-glucosamine</name>
        <dbReference type="ChEBI" id="CHEBI:506227"/>
    </ligand>
</feature>
<feature type="binding site" evidence="3">
    <location>
        <position position="1270"/>
    </location>
    <ligand>
        <name>Ca(2+)</name>
        <dbReference type="ChEBI" id="CHEBI:29108"/>
        <label>48</label>
    </ligand>
</feature>
<feature type="binding site" evidence="8">
    <location>
        <position position="405"/>
    </location>
    <ligand>
        <name>Ca(2+)</name>
        <dbReference type="ChEBI" id="CHEBI:29108"/>
        <label>15</label>
    </ligand>
</feature>
<feature type="binding site" evidence="8 9">
    <location>
        <position position="366"/>
    </location>
    <ligand>
        <name>Ca(2+)</name>
        <dbReference type="ChEBI" id="CHEBI:29108"/>
        <label>12</label>
    </ligand>
</feature>
<feature type="binding site" evidence="6 13">
    <location>
        <position position="734"/>
    </location>
    <ligand>
        <name>Ca(2+)</name>
        <dbReference type="ChEBI" id="CHEBI:29108"/>
        <label>27</label>
    </ligand>
</feature>
<feature type="binding site" evidence="8 9">
    <location>
        <position position="320"/>
    </location>
    <ligand>
        <name>Ca(2+)</name>
        <dbReference type="ChEBI" id="CHEBI:29108"/>
        <label>11</label>
    </ligand>
</feature>
<dbReference type="PDB" id="6X7Y">
    <property type="method" value="X-ray"/>
    <property type="resolution" value="1.00 A"/>
    <property type="chains" value="A=722-903"/>
</dbReference>
<dbReference type="PDB" id="6X7Z">
    <property type="method" value="X-ray"/>
    <property type="resolution" value="1.00 A"/>
    <property type="chains" value="A=722-903"/>
</dbReference>
<feature type="binding site" evidence="8 9">
    <location>
        <position position="447"/>
    </location>
    <ligand>
        <name>Ca(2+)</name>
        <dbReference type="ChEBI" id="CHEBI:29108"/>
        <label>19</label>
    </ligand>
</feature>
<feature type="binding site" evidence="11 12">
    <location>
        <position position="612"/>
    </location>
    <ligand>
        <name>Ca(2+)</name>
        <dbReference type="ChEBI" id="CHEBI:29108"/>
        <label>17</label>
    </ligand>
</feature>
<feature type="binding site" evidence="3">
    <location>
        <position position="1211"/>
    </location>
    <ligand>
        <name>Ca(2+)</name>
        <dbReference type="ChEBI" id="CHEBI:29108"/>
        <label>45</label>
    </ligand>
</feature>
<feature type="binding site" evidence="3">
    <location>
        <position position="1195"/>
    </location>
    <ligand>
        <name>Ca(2+)</name>
        <dbReference type="ChEBI" id="CHEBI:29108"/>
        <label>45</label>
    </ligand>
</feature>
<dbReference type="InterPro" id="IPR013783">
    <property type="entry name" value="Ig-like_fold"/>
</dbReference>
<feature type="binding site" evidence="3">
    <location>
        <position position="1174"/>
    </location>
    <ligand>
        <name>Ca(2+)</name>
        <dbReference type="ChEBI" id="CHEBI:29108"/>
        <label>44</label>
    </ligand>
</feature>
<feature type="binding site" evidence="8 9">
    <location>
        <position position="534"/>
    </location>
    <ligand>
        <name>Ca(2+)</name>
        <dbReference type="ChEBI" id="CHEBI:29108"/>
        <label>22</label>
    </ligand>
</feature>
<sequence length="1567" mass="161694">AGTVTVNAITSDDVINASEAAGTVAVSGTATGGDIAEGDTVTLEINGETYTTTVDASGEWSVDVAGSDLAADTAFDAVVTSSDAAGNTVDTTGSSTHTVDTEATAGTVTVNAITSDDVINASEAAGTVAVSGTATGGDIAEGDTVTLEINGETYTTTVDANGEWSVDVAGSDLAADTAFDAVVTSSDAAGNTVDTTGSSTHTVDTEATAGTVTVNAITSDDTIDGIELGQTISISGKAVGGDISVGDVVKMTINNTEYSTTVKAGGIWMIAGVLGSDLAADSEFDVVVTSSDAAGNKVQSIGTSTHSVDLSAEANFSLAEGQQHVLTNLPEGFGFPDGTTEVVTNFGGTITLGDDGEYRYDAPVRDHGDAVSDKDSVTVTLEDGRTFTVNLDIQDSAPVAVDDQDSIVVQHEEFEVSEIAASWVSYTHGESVTTFDGTSDLGGVDNDSAKDQIRWGNPAESKQSGYGFIDNDSNLEGRFDLNQDISVGTFTHYNYPVYSGGAITSAEMSVEFSVLDHLGVSTPVTLTVNFDHNETPNTNDVNASRDIVTVQNTHVTFERDGDIYTVQIVGFREVGNPDGEVVTSIYTNENAATSYELVVRVVEGDGYSLPSTEGNIFDDNGLGADSLGADGSVTVVGVAVGAIVSSNESVGHSIEGQYGNLVLNSDGSYVYDVTASVSDIPAGATESFAYLIQDQDGSTSSANLSINVGTNTAPKAQDDSTPDSLFAGLVGEYYGTNSQLNNISDFRALVDSKEADATFEAANISYGRGSSDVAKGTHLQEFLGSDASTLSTDPGDNTDGGIYLQGYVYLEAGTYNFKVTADDGYEITINGNPVATVDNNQSVYTVTHASFTISESGYQAIDMIWWDQGGDYVFQPTLSADGGSTYFVLDSAILSSTGETPYTTAQEQALEINVDRLLDNDTDSDNGDTLSVTSISNVKNGYAYLDAEGIIHFTPVKGFAGVATIDYTIEDGNGGRDTATVSIDVTPESILPMVTVNVSQSNSFGFWDGTSTQAEITHSFDHYIGSAFDASNNNVAVTGNVSATLNVLAGDDKVSIDGNVEDVLVAANVAVLDMGTGNDQLYVAGDVLGKIDAGTGNDEIYIKGDVSAAVDAGTGNDEVYIGGNLSGDLDAGTDNDNIQIGGDVNAALNAGTGNDNLIIGHDVSGIVNMGTDNDTVEVGRTINASGKVLLDTGDDSLLVSGDLFGEVDGGTGNDTIIIAGKVSGNIQGGTGNDIVRVQSQVWAEANISLGTGDDVLIVEHELHGTVAGNEGDDSIYLKFYTKEQYNNNSDLRNRVANFEHIRVSDGVVKGSPADFADYKHGGYSYDVSVSIDTSNANVGASTVTLLGIPIAGVTLMLAGQPLTANATGGYDIEVSSDQTAIGGLKLISDVALTNLEITTSVNAIVEAEVSDLYLDGTGVVGDLVDSQTVDTLIGGQGDDVLFGGDDSLVDTLTGLEGSDIFILNDTTDVLNIDTITDFNAAEDALDLTDLLTGIAGSPGKDADVDAVTQFLTENVKVTDGHVKVGGEDVANFGSDSNFDSNGVDGVTTADSIKVIYNNEEYSINIDG</sequence>
<evidence type="ECO:0007829" key="20">
    <source>
        <dbReference type="PDB" id="6X95"/>
    </source>
</evidence>
<feature type="binding site" evidence="12">
    <location>
        <position position="405"/>
    </location>
    <ligand>
        <name>Ca(2+)</name>
        <dbReference type="ChEBI" id="CHEBI:29108"/>
        <label>17</label>
    </ligand>
</feature>
<dbReference type="UniLectin" id="A1YIY3"/>
<dbReference type="PDB" id="6X8D">
    <property type="method" value="X-ray"/>
    <property type="resolution" value="1.00 A"/>
    <property type="chains" value="A=717-906"/>
</dbReference>
<feature type="binding site" evidence="4 5">
    <location>
        <position position="118"/>
    </location>
    <ligand>
        <name>Ca(2+)</name>
        <dbReference type="ChEBI" id="CHEBI:29108"/>
        <label>1</label>
    </ligand>
</feature>
<feature type="binding site" evidence="6 13">
    <location>
        <position position="822"/>
    </location>
    <ligand>
        <name>Ca(2+)</name>
        <dbReference type="ChEBI" id="CHEBI:29108"/>
        <label>31</label>
    </ligand>
</feature>
<feature type="binding site" evidence="3">
    <location>
        <position position="1075"/>
    </location>
    <ligand>
        <name>Ca(2+)</name>
        <dbReference type="ChEBI" id="CHEBI:29108"/>
        <label>39</label>
    </ligand>
</feature>
<feature type="binding site" evidence="3">
    <location>
        <position position="1115"/>
    </location>
    <ligand>
        <name>Ca(2+)</name>
        <dbReference type="ChEBI" id="CHEBI:29108"/>
        <label>41</label>
    </ligand>
</feature>